<reference evidence="2 3" key="1">
    <citation type="journal article" date="2019" name="Nat. Ecol. Evol.">
        <title>Megaphylogeny resolves global patterns of mushroom evolution.</title>
        <authorList>
            <person name="Varga T."/>
            <person name="Krizsan K."/>
            <person name="Foldi C."/>
            <person name="Dima B."/>
            <person name="Sanchez-Garcia M."/>
            <person name="Sanchez-Ramirez S."/>
            <person name="Szollosi G.J."/>
            <person name="Szarkandi J.G."/>
            <person name="Papp V."/>
            <person name="Albert L."/>
            <person name="Andreopoulos W."/>
            <person name="Angelini C."/>
            <person name="Antonin V."/>
            <person name="Barry K.W."/>
            <person name="Bougher N.L."/>
            <person name="Buchanan P."/>
            <person name="Buyck B."/>
            <person name="Bense V."/>
            <person name="Catcheside P."/>
            <person name="Chovatia M."/>
            <person name="Cooper J."/>
            <person name="Damon W."/>
            <person name="Desjardin D."/>
            <person name="Finy P."/>
            <person name="Geml J."/>
            <person name="Haridas S."/>
            <person name="Hughes K."/>
            <person name="Justo A."/>
            <person name="Karasinski D."/>
            <person name="Kautmanova I."/>
            <person name="Kiss B."/>
            <person name="Kocsube S."/>
            <person name="Kotiranta H."/>
            <person name="LaButti K.M."/>
            <person name="Lechner B.E."/>
            <person name="Liimatainen K."/>
            <person name="Lipzen A."/>
            <person name="Lukacs Z."/>
            <person name="Mihaltcheva S."/>
            <person name="Morgado L.N."/>
            <person name="Niskanen T."/>
            <person name="Noordeloos M.E."/>
            <person name="Ohm R.A."/>
            <person name="Ortiz-Santana B."/>
            <person name="Ovrebo C."/>
            <person name="Racz N."/>
            <person name="Riley R."/>
            <person name="Savchenko A."/>
            <person name="Shiryaev A."/>
            <person name="Soop K."/>
            <person name="Spirin V."/>
            <person name="Szebenyi C."/>
            <person name="Tomsovsky M."/>
            <person name="Tulloss R.E."/>
            <person name="Uehling J."/>
            <person name="Grigoriev I.V."/>
            <person name="Vagvolgyi C."/>
            <person name="Papp T."/>
            <person name="Martin F.M."/>
            <person name="Miettinen O."/>
            <person name="Hibbett D.S."/>
            <person name="Nagy L.G."/>
        </authorList>
    </citation>
    <scope>NUCLEOTIDE SEQUENCE [LARGE SCALE GENOMIC DNA]</scope>
    <source>
        <strain evidence="2 3">FP101781</strain>
    </source>
</reference>
<evidence type="ECO:0000256" key="1">
    <source>
        <dbReference type="SAM" id="MobiDB-lite"/>
    </source>
</evidence>
<accession>A0A4Y7SIB8</accession>
<feature type="compositionally biased region" description="Polar residues" evidence="1">
    <location>
        <begin position="18"/>
        <end position="28"/>
    </location>
</feature>
<evidence type="ECO:0000313" key="2">
    <source>
        <dbReference type="EMBL" id="TEB21637.1"/>
    </source>
</evidence>
<gene>
    <name evidence="2" type="ORF">FA13DRAFT_1757488</name>
</gene>
<evidence type="ECO:0000313" key="3">
    <source>
        <dbReference type="Proteomes" id="UP000298030"/>
    </source>
</evidence>
<dbReference type="Pfam" id="PF20414">
    <property type="entry name" value="DUF6698"/>
    <property type="match status" value="1"/>
</dbReference>
<proteinExistence type="predicted"/>
<dbReference type="AlphaFoldDB" id="A0A4Y7SIB8"/>
<dbReference type="Proteomes" id="UP000298030">
    <property type="component" value="Unassembled WGS sequence"/>
</dbReference>
<keyword evidence="3" id="KW-1185">Reference proteome</keyword>
<dbReference type="OrthoDB" id="3003465at2759"/>
<dbReference type="InterPro" id="IPR046521">
    <property type="entry name" value="DUF6698"/>
</dbReference>
<dbReference type="EMBL" id="QPFP01000105">
    <property type="protein sequence ID" value="TEB21637.1"/>
    <property type="molecule type" value="Genomic_DNA"/>
</dbReference>
<feature type="region of interest" description="Disordered" evidence="1">
    <location>
        <begin position="1"/>
        <end position="30"/>
    </location>
</feature>
<sequence length="360" mass="39977">MPDQNVAPTTPLPRYGTVATSGDANQNGKRPAAALEWAPRKKPEISDPLVHHGRHFGRTVFAFANVHALILDGLAAREGEIPATAEERRERRVFVKLLDMIPNFEDLLHISPADRVSTFALLKGANAARSDDTRTLKSAVVDWIAPPDNQPLQPRIPHNSKINRGFNHDVTGALLCPTNLDWNNVENRNALRNKEIIPGGTDWPLFLYRDEKYDPEDAWRGLLRGRLLVLGFKHVFIAPSSAEESSRATRAGNARLHGMTRVTPASIAYIATQIRFALSSSSTFCRTNKDGESELFYHSILELLEDPDEIEEVKALLAWWDKRVFPAASNGVRIAPANSALARIKARHVALKDTQANVES</sequence>
<name>A0A4Y7SIB8_COPMI</name>
<protein>
    <submittedName>
        <fullName evidence="2">Uncharacterized protein</fullName>
    </submittedName>
</protein>
<organism evidence="2 3">
    <name type="scientific">Coprinellus micaceus</name>
    <name type="common">Glistening ink-cap mushroom</name>
    <name type="synonym">Coprinus micaceus</name>
    <dbReference type="NCBI Taxonomy" id="71717"/>
    <lineage>
        <taxon>Eukaryota</taxon>
        <taxon>Fungi</taxon>
        <taxon>Dikarya</taxon>
        <taxon>Basidiomycota</taxon>
        <taxon>Agaricomycotina</taxon>
        <taxon>Agaricomycetes</taxon>
        <taxon>Agaricomycetidae</taxon>
        <taxon>Agaricales</taxon>
        <taxon>Agaricineae</taxon>
        <taxon>Psathyrellaceae</taxon>
        <taxon>Coprinellus</taxon>
    </lineage>
</organism>
<comment type="caution">
    <text evidence="2">The sequence shown here is derived from an EMBL/GenBank/DDBJ whole genome shotgun (WGS) entry which is preliminary data.</text>
</comment>